<feature type="signal peptide" evidence="6">
    <location>
        <begin position="1"/>
        <end position="29"/>
    </location>
</feature>
<proteinExistence type="inferred from homology"/>
<dbReference type="PANTHER" id="PTHR47053">
    <property type="entry name" value="MUREIN DD-ENDOPEPTIDASE MEPH-RELATED"/>
    <property type="match status" value="1"/>
</dbReference>
<evidence type="ECO:0000256" key="3">
    <source>
        <dbReference type="ARBA" id="ARBA00022670"/>
    </source>
</evidence>
<accession>A0A1I0KDD2</accession>
<dbReference type="SUPFAM" id="SSF50044">
    <property type="entry name" value="SH3-domain"/>
    <property type="match status" value="1"/>
</dbReference>
<gene>
    <name evidence="8" type="ORF">SAMN05216313_16810</name>
</gene>
<evidence type="ECO:0000313" key="9">
    <source>
        <dbReference type="Proteomes" id="UP000198508"/>
    </source>
</evidence>
<dbReference type="InterPro" id="IPR036028">
    <property type="entry name" value="SH3-like_dom_sf"/>
</dbReference>
<sequence>MNTRTFRYFLRIGAMCSVLTMAAPQTALAAIGPGFEPGTYVATVTADSVNINKSRDGEDVLLTAKSGDTYEVLEDMGNGWMKVRVLDTEGYMPVSGNATVEEVADEEMAEIQQEALTSSNSYRRQQVVDYALQFVGGRYRYGGSDPHSGVDCSGFTRYVLQNAAGVGMSRSSGSQAAQGSAISADQMQPGDLLFYGNGRRINHVAMYIGNGQIVHASTEQTGITISPWNYRTPVKITSVLG</sequence>
<keyword evidence="2" id="KW-0728">SH3 domain</keyword>
<reference evidence="9" key="1">
    <citation type="submission" date="2016-10" db="EMBL/GenBank/DDBJ databases">
        <authorList>
            <person name="Varghese N."/>
            <person name="Submissions S."/>
        </authorList>
    </citation>
    <scope>NUCLEOTIDE SEQUENCE [LARGE SCALE GENOMIC DNA]</scope>
    <source>
        <strain evidence="9">NLAE-zl-G277</strain>
    </source>
</reference>
<dbReference type="EMBL" id="FOIM01000068">
    <property type="protein sequence ID" value="SEU22284.1"/>
    <property type="molecule type" value="Genomic_DNA"/>
</dbReference>
<feature type="chain" id="PRO_5011526124" evidence="6">
    <location>
        <begin position="30"/>
        <end position="241"/>
    </location>
</feature>
<evidence type="ECO:0000256" key="6">
    <source>
        <dbReference type="SAM" id="SignalP"/>
    </source>
</evidence>
<comment type="similarity">
    <text evidence="1">Belongs to the peptidase C40 family.</text>
</comment>
<dbReference type="Pfam" id="PF00018">
    <property type="entry name" value="SH3_1"/>
    <property type="match status" value="1"/>
</dbReference>
<dbReference type="InterPro" id="IPR051202">
    <property type="entry name" value="Peptidase_C40"/>
</dbReference>
<evidence type="ECO:0000256" key="5">
    <source>
        <dbReference type="ARBA" id="ARBA00022807"/>
    </source>
</evidence>
<keyword evidence="5" id="KW-0788">Thiol protease</keyword>
<dbReference type="STRING" id="460384.SAMN05216313_16810"/>
<dbReference type="PROSITE" id="PS51935">
    <property type="entry name" value="NLPC_P60"/>
    <property type="match status" value="1"/>
</dbReference>
<organism evidence="8 9">
    <name type="scientific">Enterocloster lavalensis</name>
    <dbReference type="NCBI Taxonomy" id="460384"/>
    <lineage>
        <taxon>Bacteria</taxon>
        <taxon>Bacillati</taxon>
        <taxon>Bacillota</taxon>
        <taxon>Clostridia</taxon>
        <taxon>Lachnospirales</taxon>
        <taxon>Lachnospiraceae</taxon>
        <taxon>Enterocloster</taxon>
    </lineage>
</organism>
<dbReference type="Pfam" id="PF00877">
    <property type="entry name" value="NLPC_P60"/>
    <property type="match status" value="1"/>
</dbReference>
<keyword evidence="6" id="KW-0732">Signal</keyword>
<name>A0A1I0KDD2_9FIRM</name>
<keyword evidence="4" id="KW-0378">Hydrolase</keyword>
<feature type="domain" description="NlpC/P60" evidence="7">
    <location>
        <begin position="121"/>
        <end position="241"/>
    </location>
</feature>
<dbReference type="Gene3D" id="2.30.30.40">
    <property type="entry name" value="SH3 Domains"/>
    <property type="match status" value="1"/>
</dbReference>
<evidence type="ECO:0000256" key="1">
    <source>
        <dbReference type="ARBA" id="ARBA00007074"/>
    </source>
</evidence>
<dbReference type="GO" id="GO:0008234">
    <property type="term" value="F:cysteine-type peptidase activity"/>
    <property type="evidence" value="ECO:0007669"/>
    <property type="project" value="UniProtKB-KW"/>
</dbReference>
<keyword evidence="9" id="KW-1185">Reference proteome</keyword>
<dbReference type="Proteomes" id="UP000198508">
    <property type="component" value="Unassembled WGS sequence"/>
</dbReference>
<evidence type="ECO:0000313" key="8">
    <source>
        <dbReference type="EMBL" id="SEU22284.1"/>
    </source>
</evidence>
<dbReference type="GO" id="GO:0006508">
    <property type="term" value="P:proteolysis"/>
    <property type="evidence" value="ECO:0007669"/>
    <property type="project" value="UniProtKB-KW"/>
</dbReference>
<dbReference type="InterPro" id="IPR038765">
    <property type="entry name" value="Papain-like_cys_pep_sf"/>
</dbReference>
<dbReference type="AlphaFoldDB" id="A0A1I0KDD2"/>
<dbReference type="Gene3D" id="3.90.1720.10">
    <property type="entry name" value="endopeptidase domain like (from Nostoc punctiforme)"/>
    <property type="match status" value="1"/>
</dbReference>
<evidence type="ECO:0000256" key="4">
    <source>
        <dbReference type="ARBA" id="ARBA00022801"/>
    </source>
</evidence>
<dbReference type="SUPFAM" id="SSF54001">
    <property type="entry name" value="Cysteine proteinases"/>
    <property type="match status" value="1"/>
</dbReference>
<keyword evidence="3" id="KW-0645">Protease</keyword>
<evidence type="ECO:0000256" key="2">
    <source>
        <dbReference type="ARBA" id="ARBA00022443"/>
    </source>
</evidence>
<protein>
    <submittedName>
        <fullName evidence="8">SH3 domain-containing protein</fullName>
    </submittedName>
</protein>
<dbReference type="InterPro" id="IPR000064">
    <property type="entry name" value="NLP_P60_dom"/>
</dbReference>
<evidence type="ECO:0000259" key="7">
    <source>
        <dbReference type="PROSITE" id="PS51935"/>
    </source>
</evidence>
<dbReference type="PANTHER" id="PTHR47053:SF1">
    <property type="entry name" value="MUREIN DD-ENDOPEPTIDASE MEPH-RELATED"/>
    <property type="match status" value="1"/>
</dbReference>
<dbReference type="InterPro" id="IPR001452">
    <property type="entry name" value="SH3_domain"/>
</dbReference>